<dbReference type="GO" id="GO:0016740">
    <property type="term" value="F:transferase activity"/>
    <property type="evidence" value="ECO:0007669"/>
    <property type="project" value="UniProtKB-UniRule"/>
</dbReference>
<keyword evidence="6 10" id="KW-0274">FAD</keyword>
<reference evidence="12 13" key="1">
    <citation type="submission" date="2020-08" db="EMBL/GenBank/DDBJ databases">
        <title>Acidobacteriota in marine sediments use diverse sulfur dissimilation pathways.</title>
        <authorList>
            <person name="Wasmund K."/>
        </authorList>
    </citation>
    <scope>NUCLEOTIDE SEQUENCE [LARGE SCALE GENOMIC DNA]</scope>
    <source>
        <strain evidence="12">MAG AM4</strain>
    </source>
</reference>
<evidence type="ECO:0000256" key="2">
    <source>
        <dbReference type="ARBA" id="ARBA00016337"/>
    </source>
</evidence>
<dbReference type="InterPro" id="IPR003374">
    <property type="entry name" value="ApbE-like_sf"/>
</dbReference>
<dbReference type="PANTHER" id="PTHR30040">
    <property type="entry name" value="THIAMINE BIOSYNTHESIS LIPOPROTEIN APBE"/>
    <property type="match status" value="1"/>
</dbReference>
<comment type="cofactor">
    <cofactor evidence="11">
        <name>Mg(2+)</name>
        <dbReference type="ChEBI" id="CHEBI:18420"/>
    </cofactor>
    <cofactor evidence="11">
        <name>Mn(2+)</name>
        <dbReference type="ChEBI" id="CHEBI:29035"/>
    </cofactor>
    <text evidence="11">Magnesium. Can also use manganese.</text>
</comment>
<evidence type="ECO:0000256" key="4">
    <source>
        <dbReference type="ARBA" id="ARBA00022679"/>
    </source>
</evidence>
<dbReference type="PANTHER" id="PTHR30040:SF2">
    <property type="entry name" value="FAD:PROTEIN FMN TRANSFERASE"/>
    <property type="match status" value="1"/>
</dbReference>
<keyword evidence="5 10" id="KW-0479">Metal-binding</keyword>
<evidence type="ECO:0000256" key="3">
    <source>
        <dbReference type="ARBA" id="ARBA00022630"/>
    </source>
</evidence>
<evidence type="ECO:0000313" key="12">
    <source>
        <dbReference type="EMBL" id="MBD3868616.1"/>
    </source>
</evidence>
<evidence type="ECO:0000256" key="8">
    <source>
        <dbReference type="ARBA" id="ARBA00031306"/>
    </source>
</evidence>
<dbReference type="Pfam" id="PF02424">
    <property type="entry name" value="ApbE"/>
    <property type="match status" value="1"/>
</dbReference>
<evidence type="ECO:0000256" key="6">
    <source>
        <dbReference type="ARBA" id="ARBA00022827"/>
    </source>
</evidence>
<proteinExistence type="inferred from homology"/>
<dbReference type="Gene3D" id="3.10.520.10">
    <property type="entry name" value="ApbE-like domains"/>
    <property type="match status" value="1"/>
</dbReference>
<gene>
    <name evidence="12" type="ORF">IFK94_10875</name>
</gene>
<sequence length="302" mass="32375">MAPAGDRPRQELARDGGQWVGRFHAMASPCQVLMETGDRGEASATLTTVAGEVRRIESKYSRYRTDNIIHVVNQGAGRQVEVDAETAGLLDYAARLHELSAGSFDVTSGVLRKIWKFDGGSRLPDRDAVGEILGHVGWDKVDWNGSAIRLREGMEIDLGGIGKEYAADRAARMAAETTPASCLVNLGGDLAVTRPRKDLAPWSVGIQDPGRSAFGAKIIIQLTAGAIATSGDANRFLLKDGVRYGHIMDPRTGWPVPEAPRSVSVAAGTCLDAGMLATFAILQGAGAEAFLKEQQVQHWVLR</sequence>
<comment type="catalytic activity">
    <reaction evidence="9 10">
        <text>L-threonyl-[protein] + FAD = FMN-L-threonyl-[protein] + AMP + H(+)</text>
        <dbReference type="Rhea" id="RHEA:36847"/>
        <dbReference type="Rhea" id="RHEA-COMP:11060"/>
        <dbReference type="Rhea" id="RHEA-COMP:11061"/>
        <dbReference type="ChEBI" id="CHEBI:15378"/>
        <dbReference type="ChEBI" id="CHEBI:30013"/>
        <dbReference type="ChEBI" id="CHEBI:57692"/>
        <dbReference type="ChEBI" id="CHEBI:74257"/>
        <dbReference type="ChEBI" id="CHEBI:456215"/>
        <dbReference type="EC" id="2.7.1.180"/>
    </reaction>
</comment>
<name>A0A8J6XXQ4_9BACT</name>
<evidence type="ECO:0000256" key="11">
    <source>
        <dbReference type="PIRSR" id="PIRSR006268-2"/>
    </source>
</evidence>
<evidence type="ECO:0000256" key="5">
    <source>
        <dbReference type="ARBA" id="ARBA00022723"/>
    </source>
</evidence>
<keyword evidence="7 10" id="KW-0460">Magnesium</keyword>
<dbReference type="SUPFAM" id="SSF143631">
    <property type="entry name" value="ApbE-like"/>
    <property type="match status" value="1"/>
</dbReference>
<protein>
    <recommendedName>
        <fullName evidence="2 10">FAD:protein FMN transferase</fullName>
        <ecNumber evidence="1 10">2.7.1.180</ecNumber>
    </recommendedName>
    <alternativeName>
        <fullName evidence="8 10">Flavin transferase</fullName>
    </alternativeName>
</protein>
<dbReference type="AlphaFoldDB" id="A0A8J6XXQ4"/>
<dbReference type="GO" id="GO:0046872">
    <property type="term" value="F:metal ion binding"/>
    <property type="evidence" value="ECO:0007669"/>
    <property type="project" value="UniProtKB-UniRule"/>
</dbReference>
<organism evidence="12 13">
    <name type="scientific">Candidatus Polarisedimenticola svalbardensis</name>
    <dbReference type="NCBI Taxonomy" id="2886004"/>
    <lineage>
        <taxon>Bacteria</taxon>
        <taxon>Pseudomonadati</taxon>
        <taxon>Acidobacteriota</taxon>
        <taxon>Candidatus Polarisedimenticolia</taxon>
        <taxon>Candidatus Polarisedimenticolales</taxon>
        <taxon>Candidatus Polarisedimenticolaceae</taxon>
        <taxon>Candidatus Polarisedimenticola</taxon>
    </lineage>
</organism>
<accession>A0A8J6XXQ4</accession>
<comment type="similarity">
    <text evidence="10">Belongs to the ApbE family.</text>
</comment>
<dbReference type="EMBL" id="JACXWD010000037">
    <property type="protein sequence ID" value="MBD3868616.1"/>
    <property type="molecule type" value="Genomic_DNA"/>
</dbReference>
<dbReference type="Proteomes" id="UP000648239">
    <property type="component" value="Unassembled WGS sequence"/>
</dbReference>
<feature type="binding site" evidence="11">
    <location>
        <position position="278"/>
    </location>
    <ligand>
        <name>Mg(2+)</name>
        <dbReference type="ChEBI" id="CHEBI:18420"/>
    </ligand>
</feature>
<evidence type="ECO:0000256" key="9">
    <source>
        <dbReference type="ARBA" id="ARBA00048540"/>
    </source>
</evidence>
<dbReference type="InterPro" id="IPR024932">
    <property type="entry name" value="ApbE"/>
</dbReference>
<keyword evidence="4 10" id="KW-0808">Transferase</keyword>
<evidence type="ECO:0000256" key="1">
    <source>
        <dbReference type="ARBA" id="ARBA00011955"/>
    </source>
</evidence>
<comment type="caution">
    <text evidence="12">The sequence shown here is derived from an EMBL/GenBank/DDBJ whole genome shotgun (WGS) entry which is preliminary data.</text>
</comment>
<feature type="binding site" evidence="11">
    <location>
        <position position="160"/>
    </location>
    <ligand>
        <name>Mg(2+)</name>
        <dbReference type="ChEBI" id="CHEBI:18420"/>
    </ligand>
</feature>
<dbReference type="PIRSF" id="PIRSF006268">
    <property type="entry name" value="ApbE"/>
    <property type="match status" value="1"/>
</dbReference>
<evidence type="ECO:0000256" key="7">
    <source>
        <dbReference type="ARBA" id="ARBA00022842"/>
    </source>
</evidence>
<evidence type="ECO:0000313" key="13">
    <source>
        <dbReference type="Proteomes" id="UP000648239"/>
    </source>
</evidence>
<dbReference type="EC" id="2.7.1.180" evidence="1 10"/>
<evidence type="ECO:0000256" key="10">
    <source>
        <dbReference type="PIRNR" id="PIRNR006268"/>
    </source>
</evidence>
<keyword evidence="3 10" id="KW-0285">Flavoprotein</keyword>